<evidence type="ECO:0000313" key="2">
    <source>
        <dbReference type="EMBL" id="OJJ43513.1"/>
    </source>
</evidence>
<dbReference type="Proteomes" id="UP000184188">
    <property type="component" value="Unassembled WGS sequence"/>
</dbReference>
<feature type="coiled-coil region" evidence="1">
    <location>
        <begin position="297"/>
        <end position="334"/>
    </location>
</feature>
<proteinExistence type="predicted"/>
<evidence type="ECO:0000313" key="3">
    <source>
        <dbReference type="Proteomes" id="UP000184188"/>
    </source>
</evidence>
<reference evidence="3" key="1">
    <citation type="journal article" date="2017" name="Genome Biol.">
        <title>Comparative genomics reveals high biological diversity and specific adaptations in the industrially and medically important fungal genus Aspergillus.</title>
        <authorList>
            <person name="de Vries R.P."/>
            <person name="Riley R."/>
            <person name="Wiebenga A."/>
            <person name="Aguilar-Osorio G."/>
            <person name="Amillis S."/>
            <person name="Uchima C.A."/>
            <person name="Anderluh G."/>
            <person name="Asadollahi M."/>
            <person name="Askin M."/>
            <person name="Barry K."/>
            <person name="Battaglia E."/>
            <person name="Bayram O."/>
            <person name="Benocci T."/>
            <person name="Braus-Stromeyer S.A."/>
            <person name="Caldana C."/>
            <person name="Canovas D."/>
            <person name="Cerqueira G.C."/>
            <person name="Chen F."/>
            <person name="Chen W."/>
            <person name="Choi C."/>
            <person name="Clum A."/>
            <person name="Dos Santos R.A."/>
            <person name="Damasio A.R."/>
            <person name="Diallinas G."/>
            <person name="Emri T."/>
            <person name="Fekete E."/>
            <person name="Flipphi M."/>
            <person name="Freyberg S."/>
            <person name="Gallo A."/>
            <person name="Gournas C."/>
            <person name="Habgood R."/>
            <person name="Hainaut M."/>
            <person name="Harispe M.L."/>
            <person name="Henrissat B."/>
            <person name="Hilden K.S."/>
            <person name="Hope R."/>
            <person name="Hossain A."/>
            <person name="Karabika E."/>
            <person name="Karaffa L."/>
            <person name="Karanyi Z."/>
            <person name="Krasevec N."/>
            <person name="Kuo A."/>
            <person name="Kusch H."/>
            <person name="LaButti K."/>
            <person name="Lagendijk E.L."/>
            <person name="Lapidus A."/>
            <person name="Levasseur A."/>
            <person name="Lindquist E."/>
            <person name="Lipzen A."/>
            <person name="Logrieco A.F."/>
            <person name="MacCabe A."/>
            <person name="Maekelae M.R."/>
            <person name="Malavazi I."/>
            <person name="Melin P."/>
            <person name="Meyer V."/>
            <person name="Mielnichuk N."/>
            <person name="Miskei M."/>
            <person name="Molnar A.P."/>
            <person name="Mule G."/>
            <person name="Ngan C.Y."/>
            <person name="Orejas M."/>
            <person name="Orosz E."/>
            <person name="Ouedraogo J.P."/>
            <person name="Overkamp K.M."/>
            <person name="Park H.-S."/>
            <person name="Perrone G."/>
            <person name="Piumi F."/>
            <person name="Punt P.J."/>
            <person name="Ram A.F."/>
            <person name="Ramon A."/>
            <person name="Rauscher S."/>
            <person name="Record E."/>
            <person name="Riano-Pachon D.M."/>
            <person name="Robert V."/>
            <person name="Roehrig J."/>
            <person name="Ruller R."/>
            <person name="Salamov A."/>
            <person name="Salih N.S."/>
            <person name="Samson R.A."/>
            <person name="Sandor E."/>
            <person name="Sanguinetti M."/>
            <person name="Schuetze T."/>
            <person name="Sepcic K."/>
            <person name="Shelest E."/>
            <person name="Sherlock G."/>
            <person name="Sophianopoulou V."/>
            <person name="Squina F.M."/>
            <person name="Sun H."/>
            <person name="Susca A."/>
            <person name="Todd R.B."/>
            <person name="Tsang A."/>
            <person name="Unkles S.E."/>
            <person name="van de Wiele N."/>
            <person name="van Rossen-Uffink D."/>
            <person name="Oliveira J.V."/>
            <person name="Vesth T.C."/>
            <person name="Visser J."/>
            <person name="Yu J.-H."/>
            <person name="Zhou M."/>
            <person name="Andersen M.R."/>
            <person name="Archer D.B."/>
            <person name="Baker S.E."/>
            <person name="Benoit I."/>
            <person name="Brakhage A.A."/>
            <person name="Braus G.H."/>
            <person name="Fischer R."/>
            <person name="Frisvad J.C."/>
            <person name="Goldman G.H."/>
            <person name="Houbraken J."/>
            <person name="Oakley B."/>
            <person name="Pocsi I."/>
            <person name="Scazzocchio C."/>
            <person name="Seiboth B."/>
            <person name="vanKuyk P.A."/>
            <person name="Wortman J."/>
            <person name="Dyer P.S."/>
            <person name="Grigoriev I.V."/>
        </authorList>
    </citation>
    <scope>NUCLEOTIDE SEQUENCE [LARGE SCALE GENOMIC DNA]</scope>
    <source>
        <strain evidence="3">CBS 506.65</strain>
    </source>
</reference>
<accession>A0A1L9S8M3</accession>
<dbReference type="EMBL" id="KV878351">
    <property type="protein sequence ID" value="OJJ43513.1"/>
    <property type="molecule type" value="Genomic_DNA"/>
</dbReference>
<dbReference type="Gene3D" id="1.20.1170.10">
    <property type="match status" value="1"/>
</dbReference>
<keyword evidence="3" id="KW-1185">Reference proteome</keyword>
<gene>
    <name evidence="2" type="ORF">ASPZODRAFT_19236</name>
</gene>
<organism evidence="2 3">
    <name type="scientific">Penicilliopsis zonata CBS 506.65</name>
    <dbReference type="NCBI Taxonomy" id="1073090"/>
    <lineage>
        <taxon>Eukaryota</taxon>
        <taxon>Fungi</taxon>
        <taxon>Dikarya</taxon>
        <taxon>Ascomycota</taxon>
        <taxon>Pezizomycotina</taxon>
        <taxon>Eurotiomycetes</taxon>
        <taxon>Eurotiomycetidae</taxon>
        <taxon>Eurotiales</taxon>
        <taxon>Aspergillaceae</taxon>
        <taxon>Penicilliopsis</taxon>
    </lineage>
</organism>
<dbReference type="GeneID" id="34613825"/>
<sequence length="416" mass="44957">MSAPPVYTNDAPPSYEEVVGKLNTLIGNNRTATGVLEAGSGLTDEELGVLIENHYDHLPLESDAQKLSFAIGTAETSSSPELATFLTTSASAAAATVIGVKNRFDGLQYKLAQVDRAFGTSFQGRFNTIHSSFQGVIDDSQRLSTTMYTNSRKFDNQDILYCDDSTKSVSDRITRINATITKTEELNQDSISIDSRLGGVLSSLNEITDDFVEWARNREGELTEEIRNIKAELISLERELANAKVAAEAVTSVGEGLVPIVGALAAAFPPYGTAIAIGGLIIAGAQLATTTALMVKIGKLENQITEKTNRKEELEAELEQVREARERLEDGETDSINMLGSSINLMSRLSSPTLDDANAILKWLQDGAKADDKPRYMGLNRTNSVKSYAAAGDYLRQFGRGVASICTNPIEAEDVE</sequence>
<protein>
    <recommendedName>
        <fullName evidence="4">Alpha-xenorhabdolysin family binary toxin subunit A</fullName>
    </recommendedName>
</protein>
<dbReference type="AlphaFoldDB" id="A0A1L9S8M3"/>
<name>A0A1L9S8M3_9EURO</name>
<evidence type="ECO:0000256" key="1">
    <source>
        <dbReference type="SAM" id="Coils"/>
    </source>
</evidence>
<dbReference type="RefSeq" id="XP_022578023.1">
    <property type="nucleotide sequence ID" value="XM_022727361.1"/>
</dbReference>
<dbReference type="OrthoDB" id="4961018at2759"/>
<dbReference type="VEuPathDB" id="FungiDB:ASPZODRAFT_19236"/>
<keyword evidence="1" id="KW-0175">Coiled coil</keyword>
<evidence type="ECO:0008006" key="4">
    <source>
        <dbReference type="Google" id="ProtNLM"/>
    </source>
</evidence>
<feature type="coiled-coil region" evidence="1">
    <location>
        <begin position="219"/>
        <end position="246"/>
    </location>
</feature>